<dbReference type="RefSeq" id="WP_086320796.1">
    <property type="nucleotide sequence ID" value="NZ_NASK01000099.1"/>
</dbReference>
<accession>A0A242NUI3</accession>
<feature type="region of interest" description="Disordered" evidence="1">
    <location>
        <begin position="208"/>
        <end position="229"/>
    </location>
</feature>
<name>A0A242NUI3_9GAMM</name>
<dbReference type="Proteomes" id="UP000194968">
    <property type="component" value="Unassembled WGS sequence"/>
</dbReference>
<dbReference type="Gene3D" id="2.60.40.1080">
    <property type="match status" value="1"/>
</dbReference>
<reference evidence="2 3" key="1">
    <citation type="submission" date="2017-03" db="EMBL/GenBank/DDBJ databases">
        <title>Comparative genomics of honeybee gut symbionts reveal geographically distinct and subgroup specific antibiotic resistance.</title>
        <authorList>
            <person name="Ludvigsen J."/>
            <person name="Porcellato D."/>
            <person name="Labee-Lund T.M."/>
            <person name="Amdam G.V."/>
            <person name="Rudi K."/>
        </authorList>
    </citation>
    <scope>NUCLEOTIDE SEQUENCE [LARGE SCALE GENOMIC DNA]</scope>
    <source>
        <strain evidence="2 3">A-4-12</strain>
    </source>
</reference>
<dbReference type="OrthoDB" id="7066358at2"/>
<evidence type="ECO:0000313" key="2">
    <source>
        <dbReference type="EMBL" id="OTQ48898.1"/>
    </source>
</evidence>
<gene>
    <name evidence="2" type="ORF">B6D06_08205</name>
</gene>
<evidence type="ECO:0000256" key="1">
    <source>
        <dbReference type="SAM" id="MobiDB-lite"/>
    </source>
</evidence>
<dbReference type="EMBL" id="NASK01000099">
    <property type="protein sequence ID" value="OTQ48898.1"/>
    <property type="molecule type" value="Genomic_DNA"/>
</dbReference>
<comment type="caution">
    <text evidence="2">The sequence shown here is derived from an EMBL/GenBank/DDBJ whole genome shotgun (WGS) entry which is preliminary data.</text>
</comment>
<proteinExistence type="predicted"/>
<organism evidence="2 3">
    <name type="scientific">Gilliamella apis</name>
    <dbReference type="NCBI Taxonomy" id="1970738"/>
    <lineage>
        <taxon>Bacteria</taxon>
        <taxon>Pseudomonadati</taxon>
        <taxon>Pseudomonadota</taxon>
        <taxon>Gammaproteobacteria</taxon>
        <taxon>Orbales</taxon>
        <taxon>Orbaceae</taxon>
        <taxon>Gilliamella</taxon>
    </lineage>
</organism>
<dbReference type="AlphaFoldDB" id="A0A242NUI3"/>
<sequence>MSYLTSSRYLALWFYLVLLFQSIQSTEASLSQITVNSITGSPPHLSLPLEMNMDDLNLFGLKVYNQNYYGEEIDHLPLTSNYPFKDKVAIAPMKYPNENEYVDIDGDELVGFEHNGNIQMEWFYTNSKNKLVSFVPTADDTFCSLAKKNITAPFKVKLTTDALLLVSKYGEPDYYLYPNEEIITSPSKTYTIMDDVGICYAKPELKPKESGANTESQWDRDNGFLPQSTNDPSKNFPSTGFYGAQFQLILTNEQIAKDYEWSIKQGGELVQVNKDDNTQAVTVSFDMPDAKDPAKAWQYIMGSGDGYTVIVEGKNPQRNTTIQYSFTLVKWFTGWDENKIGEPGASITTGPKVDESCNALAGGGKYRISYTNEVVNSSLQAAKAKYTREIGTLFSEWGDPSQKAYPNSWAANDKQDARYKRIWLYDPDKQKYCDLHTYQAVYHCVAENGLKNGLCTAVDENN</sequence>
<protein>
    <submittedName>
        <fullName evidence="2">Uncharacterized protein</fullName>
    </submittedName>
</protein>
<evidence type="ECO:0000313" key="3">
    <source>
        <dbReference type="Proteomes" id="UP000194968"/>
    </source>
</evidence>